<dbReference type="RefSeq" id="XP_045956116.1">
    <property type="nucleotide sequence ID" value="XM_046107667.1"/>
</dbReference>
<dbReference type="InterPro" id="IPR036514">
    <property type="entry name" value="SGNH_hydro_sf"/>
</dbReference>
<dbReference type="PANTHER" id="PTHR37834">
    <property type="entry name" value="GDSL-LIKE LIPASE/ACYLHYDROLASE DOMAIN PROTEIN (AFU_ORTHOLOGUE AFUA_2G00620)"/>
    <property type="match status" value="1"/>
</dbReference>
<feature type="domain" description="SGNH hydrolase-type esterase" evidence="2">
    <location>
        <begin position="264"/>
        <end position="328"/>
    </location>
</feature>
<keyword evidence="4" id="KW-1185">Reference proteome</keyword>
<keyword evidence="1" id="KW-0732">Signal</keyword>
<accession>A0A9P8UGT7</accession>
<dbReference type="InterPro" id="IPR013830">
    <property type="entry name" value="SGNH_hydro"/>
</dbReference>
<feature type="chain" id="PRO_5040358895" evidence="1">
    <location>
        <begin position="19"/>
        <end position="430"/>
    </location>
</feature>
<evidence type="ECO:0000256" key="1">
    <source>
        <dbReference type="SAM" id="SignalP"/>
    </source>
</evidence>
<dbReference type="GO" id="GO:0052689">
    <property type="term" value="F:carboxylic ester hydrolase activity"/>
    <property type="evidence" value="ECO:0007669"/>
    <property type="project" value="InterPro"/>
</dbReference>
<evidence type="ECO:0000259" key="2">
    <source>
        <dbReference type="Pfam" id="PF13472"/>
    </source>
</evidence>
<dbReference type="Pfam" id="PF13472">
    <property type="entry name" value="Lipase_GDSL_2"/>
    <property type="match status" value="1"/>
</dbReference>
<dbReference type="Gene3D" id="3.40.50.1110">
    <property type="entry name" value="SGNH hydrolase"/>
    <property type="match status" value="1"/>
</dbReference>
<dbReference type="EMBL" id="JAGPXC010000006">
    <property type="protein sequence ID" value="KAH6651838.1"/>
    <property type="molecule type" value="Genomic_DNA"/>
</dbReference>
<dbReference type="InterPro" id="IPR052762">
    <property type="entry name" value="PCW_deacetylase/CE"/>
</dbReference>
<name>A0A9P8UGT7_9PEZI</name>
<dbReference type="AlphaFoldDB" id="A0A9P8UGT7"/>
<dbReference type="Proteomes" id="UP000758603">
    <property type="component" value="Unassembled WGS sequence"/>
</dbReference>
<dbReference type="GeneID" id="70136558"/>
<dbReference type="PANTHER" id="PTHR37834:SF2">
    <property type="entry name" value="ESTERASE, SGNH HYDROLASE-TYPE"/>
    <property type="match status" value="1"/>
</dbReference>
<dbReference type="SUPFAM" id="SSF52266">
    <property type="entry name" value="SGNH hydrolase"/>
    <property type="match status" value="1"/>
</dbReference>
<organism evidence="3 4">
    <name type="scientific">Truncatella angustata</name>
    <dbReference type="NCBI Taxonomy" id="152316"/>
    <lineage>
        <taxon>Eukaryota</taxon>
        <taxon>Fungi</taxon>
        <taxon>Dikarya</taxon>
        <taxon>Ascomycota</taxon>
        <taxon>Pezizomycotina</taxon>
        <taxon>Sordariomycetes</taxon>
        <taxon>Xylariomycetidae</taxon>
        <taxon>Amphisphaeriales</taxon>
        <taxon>Sporocadaceae</taxon>
        <taxon>Truncatella</taxon>
    </lineage>
</organism>
<gene>
    <name evidence="3" type="ORF">BKA67DRAFT_660622</name>
</gene>
<proteinExistence type="predicted"/>
<comment type="caution">
    <text evidence="3">The sequence shown here is derived from an EMBL/GenBank/DDBJ whole genome shotgun (WGS) entry which is preliminary data.</text>
</comment>
<dbReference type="CDD" id="cd01831">
    <property type="entry name" value="Endoglucanase_E_like"/>
    <property type="match status" value="1"/>
</dbReference>
<dbReference type="OrthoDB" id="426133at2759"/>
<sequence>MLSRLILVALGLISLARGTILQNGQVRLTDFPMTKIDASSYSFQTFSATAPELSYKGRWDSRKISWWSASGLVFGFSGDTVAVTFGDATINGTLVGYRLSGMDWQFTNVTAGGTHLLVTNETAGIDQTSPISPHTFELRVSNWGYGVQIDKVHVAANGSLISVPNHGRAIEFIGDSLSAGMYQTYEGLSSFAASIPSRLQPTIMVYGTGAGLGETEYSIIAYPGICISDQNCWGNPRGQVHQWFYASDTSWRATEIWGDNPEPWNFSAQQPPDVVVINLGTNDLNEHNNVTSTTYVDAYKKLIQGVHGKYPRAQVIVMQLWVGFSQYGNSYAQNHGFDTELLNVVQYFNSDEYLSAPVIWDGITNTTTTLTTIDTTKPFVHFFNTTGILQHNDIGPQWHPTDVGAIKMASHLTQYIHLTFGWDLQANGPE</sequence>
<dbReference type="InterPro" id="IPR037461">
    <property type="entry name" value="CtCE2-like_dom"/>
</dbReference>
<reference evidence="3" key="1">
    <citation type="journal article" date="2021" name="Nat. Commun.">
        <title>Genetic determinants of endophytism in the Arabidopsis root mycobiome.</title>
        <authorList>
            <person name="Mesny F."/>
            <person name="Miyauchi S."/>
            <person name="Thiergart T."/>
            <person name="Pickel B."/>
            <person name="Atanasova L."/>
            <person name="Karlsson M."/>
            <person name="Huettel B."/>
            <person name="Barry K.W."/>
            <person name="Haridas S."/>
            <person name="Chen C."/>
            <person name="Bauer D."/>
            <person name="Andreopoulos W."/>
            <person name="Pangilinan J."/>
            <person name="LaButti K."/>
            <person name="Riley R."/>
            <person name="Lipzen A."/>
            <person name="Clum A."/>
            <person name="Drula E."/>
            <person name="Henrissat B."/>
            <person name="Kohler A."/>
            <person name="Grigoriev I.V."/>
            <person name="Martin F.M."/>
            <person name="Hacquard S."/>
        </authorList>
    </citation>
    <scope>NUCLEOTIDE SEQUENCE</scope>
    <source>
        <strain evidence="3">MPI-SDFR-AT-0073</strain>
    </source>
</reference>
<evidence type="ECO:0000313" key="3">
    <source>
        <dbReference type="EMBL" id="KAH6651838.1"/>
    </source>
</evidence>
<protein>
    <submittedName>
        <fullName evidence="3">Acetylxylan esterase</fullName>
    </submittedName>
</protein>
<feature type="signal peptide" evidence="1">
    <location>
        <begin position="1"/>
        <end position="18"/>
    </location>
</feature>
<evidence type="ECO:0000313" key="4">
    <source>
        <dbReference type="Proteomes" id="UP000758603"/>
    </source>
</evidence>